<dbReference type="RefSeq" id="WP_310094309.1">
    <property type="nucleotide sequence ID" value="NZ_JAVDUU010000002.1"/>
</dbReference>
<proteinExistence type="predicted"/>
<evidence type="ECO:0000313" key="4">
    <source>
        <dbReference type="Proteomes" id="UP001247620"/>
    </source>
</evidence>
<keyword evidence="2" id="KW-0812">Transmembrane</keyword>
<sequence>MNKFFRAIIAAWGAKKLGGGCLSTIVIFIIIYVALGKCNNTRAASHPEKSRPVAVCSSPVKQPSNR</sequence>
<evidence type="ECO:0000256" key="1">
    <source>
        <dbReference type="SAM" id="MobiDB-lite"/>
    </source>
</evidence>
<organism evidence="3 4">
    <name type="scientific">Mucilaginibacter pocheonensis</name>
    <dbReference type="NCBI Taxonomy" id="398050"/>
    <lineage>
        <taxon>Bacteria</taxon>
        <taxon>Pseudomonadati</taxon>
        <taxon>Bacteroidota</taxon>
        <taxon>Sphingobacteriia</taxon>
        <taxon>Sphingobacteriales</taxon>
        <taxon>Sphingobacteriaceae</taxon>
        <taxon>Mucilaginibacter</taxon>
    </lineage>
</organism>
<evidence type="ECO:0000256" key="2">
    <source>
        <dbReference type="SAM" id="Phobius"/>
    </source>
</evidence>
<keyword evidence="2" id="KW-1133">Transmembrane helix</keyword>
<reference evidence="3 4" key="1">
    <citation type="submission" date="2023-07" db="EMBL/GenBank/DDBJ databases">
        <title>Sorghum-associated microbial communities from plants grown in Nebraska, USA.</title>
        <authorList>
            <person name="Schachtman D."/>
        </authorList>
    </citation>
    <scope>NUCLEOTIDE SEQUENCE [LARGE SCALE GENOMIC DNA]</scope>
    <source>
        <strain evidence="3 4">3262</strain>
    </source>
</reference>
<keyword evidence="4" id="KW-1185">Reference proteome</keyword>
<dbReference type="Proteomes" id="UP001247620">
    <property type="component" value="Unassembled WGS sequence"/>
</dbReference>
<name>A0ABU1TAM0_9SPHI</name>
<protein>
    <submittedName>
        <fullName evidence="3">Membrane protein</fullName>
    </submittedName>
</protein>
<feature type="region of interest" description="Disordered" evidence="1">
    <location>
        <begin position="42"/>
        <end position="66"/>
    </location>
</feature>
<comment type="caution">
    <text evidence="3">The sequence shown here is derived from an EMBL/GenBank/DDBJ whole genome shotgun (WGS) entry which is preliminary data.</text>
</comment>
<feature type="transmembrane region" description="Helical" evidence="2">
    <location>
        <begin position="17"/>
        <end position="35"/>
    </location>
</feature>
<evidence type="ECO:0000313" key="3">
    <source>
        <dbReference type="EMBL" id="MDR6941880.1"/>
    </source>
</evidence>
<gene>
    <name evidence="3" type="ORF">J2W55_001722</name>
</gene>
<keyword evidence="2" id="KW-0472">Membrane</keyword>
<dbReference type="EMBL" id="JAVDUU010000002">
    <property type="protein sequence ID" value="MDR6941880.1"/>
    <property type="molecule type" value="Genomic_DNA"/>
</dbReference>
<accession>A0ABU1TAM0</accession>